<keyword evidence="1" id="KW-0805">Transcription regulation</keyword>
<dbReference type="Proteomes" id="UP001500618">
    <property type="component" value="Unassembled WGS sequence"/>
</dbReference>
<proteinExistence type="predicted"/>
<dbReference type="Gene3D" id="3.40.1410.10">
    <property type="entry name" value="Chorismate lyase-like"/>
    <property type="match status" value="1"/>
</dbReference>
<organism evidence="5 6">
    <name type="scientific">Fodinicola feengrottensis</name>
    <dbReference type="NCBI Taxonomy" id="435914"/>
    <lineage>
        <taxon>Bacteria</taxon>
        <taxon>Bacillati</taxon>
        <taxon>Actinomycetota</taxon>
        <taxon>Actinomycetes</taxon>
        <taxon>Mycobacteriales</taxon>
        <taxon>Fodinicola</taxon>
    </lineage>
</organism>
<dbReference type="PRINTS" id="PR00035">
    <property type="entry name" value="HTHGNTR"/>
</dbReference>
<keyword evidence="3" id="KW-0804">Transcription</keyword>
<dbReference type="Pfam" id="PF00392">
    <property type="entry name" value="GntR"/>
    <property type="match status" value="1"/>
</dbReference>
<protein>
    <submittedName>
        <fullName evidence="5">GntR family transcriptional regulator</fullName>
    </submittedName>
</protein>
<dbReference type="SMART" id="SM00345">
    <property type="entry name" value="HTH_GNTR"/>
    <property type="match status" value="1"/>
</dbReference>
<evidence type="ECO:0000313" key="6">
    <source>
        <dbReference type="Proteomes" id="UP001500618"/>
    </source>
</evidence>
<dbReference type="SUPFAM" id="SSF64288">
    <property type="entry name" value="Chorismate lyase-like"/>
    <property type="match status" value="1"/>
</dbReference>
<accession>A0ABP4UET2</accession>
<dbReference type="PROSITE" id="PS50949">
    <property type="entry name" value="HTH_GNTR"/>
    <property type="match status" value="1"/>
</dbReference>
<evidence type="ECO:0000259" key="4">
    <source>
        <dbReference type="PROSITE" id="PS50949"/>
    </source>
</evidence>
<comment type="caution">
    <text evidence="5">The sequence shown here is derived from an EMBL/GenBank/DDBJ whole genome shotgun (WGS) entry which is preliminary data.</text>
</comment>
<name>A0ABP4UET2_9ACTN</name>
<dbReference type="SUPFAM" id="SSF46785">
    <property type="entry name" value="Winged helix' DNA-binding domain"/>
    <property type="match status" value="1"/>
</dbReference>
<reference evidence="6" key="1">
    <citation type="journal article" date="2019" name="Int. J. Syst. Evol. Microbiol.">
        <title>The Global Catalogue of Microorganisms (GCM) 10K type strain sequencing project: providing services to taxonomists for standard genome sequencing and annotation.</title>
        <authorList>
            <consortium name="The Broad Institute Genomics Platform"/>
            <consortium name="The Broad Institute Genome Sequencing Center for Infectious Disease"/>
            <person name="Wu L."/>
            <person name="Ma J."/>
        </authorList>
    </citation>
    <scope>NUCLEOTIDE SEQUENCE [LARGE SCALE GENOMIC DNA]</scope>
    <source>
        <strain evidence="6">JCM 14718</strain>
    </source>
</reference>
<dbReference type="Pfam" id="PF07702">
    <property type="entry name" value="UTRA"/>
    <property type="match status" value="1"/>
</dbReference>
<dbReference type="InterPro" id="IPR000524">
    <property type="entry name" value="Tscrpt_reg_HTH_GntR"/>
</dbReference>
<dbReference type="PANTHER" id="PTHR44846">
    <property type="entry name" value="MANNOSYL-D-GLYCERATE TRANSPORT/METABOLISM SYSTEM REPRESSOR MNGR-RELATED"/>
    <property type="match status" value="1"/>
</dbReference>
<dbReference type="InterPro" id="IPR050679">
    <property type="entry name" value="Bact_HTH_transcr_reg"/>
</dbReference>
<gene>
    <name evidence="5" type="ORF">GCM10009765_59920</name>
</gene>
<feature type="domain" description="HTH gntR-type" evidence="4">
    <location>
        <begin position="8"/>
        <end position="76"/>
    </location>
</feature>
<dbReference type="InterPro" id="IPR036390">
    <property type="entry name" value="WH_DNA-bd_sf"/>
</dbReference>
<evidence type="ECO:0000256" key="1">
    <source>
        <dbReference type="ARBA" id="ARBA00023015"/>
    </source>
</evidence>
<evidence type="ECO:0000313" key="5">
    <source>
        <dbReference type="EMBL" id="GAA1702492.1"/>
    </source>
</evidence>
<dbReference type="InterPro" id="IPR036388">
    <property type="entry name" value="WH-like_DNA-bd_sf"/>
</dbReference>
<dbReference type="EMBL" id="BAAANY010000025">
    <property type="protein sequence ID" value="GAA1702492.1"/>
    <property type="molecule type" value="Genomic_DNA"/>
</dbReference>
<sequence length="278" mass="29972">MATNSENTTKYARLASVLRERIEDGVYPPGSPLPSENQLTAEYGESRATARNAVQALAAEGLVTVLHGKGAFVRRRPTDRPNQTHTRDVTIKRDADAGQDGGSDAGAVAVIDTDADAFGWREVEPPPKLHTEARAEIALTLGQPEHAPVLEYPRLLTDRAGRRLSHKTVIPFAVLVEIPALEAALDSEGFPTGGQLYAILAAAGHTLAYTDDIRARMPTPDDSTALRIPGGTPMFTTHRAISDATTGRVLAYEETRRSADDTQLRYHLTTADTTAANR</sequence>
<keyword evidence="2" id="KW-0238">DNA-binding</keyword>
<dbReference type="PANTHER" id="PTHR44846:SF17">
    <property type="entry name" value="GNTR-FAMILY TRANSCRIPTIONAL REGULATOR"/>
    <property type="match status" value="1"/>
</dbReference>
<dbReference type="InterPro" id="IPR011663">
    <property type="entry name" value="UTRA"/>
</dbReference>
<dbReference type="RefSeq" id="WP_344313634.1">
    <property type="nucleotide sequence ID" value="NZ_BAAANY010000025.1"/>
</dbReference>
<dbReference type="InterPro" id="IPR028978">
    <property type="entry name" value="Chorismate_lyase_/UTRA_dom_sf"/>
</dbReference>
<dbReference type="Gene3D" id="1.10.10.10">
    <property type="entry name" value="Winged helix-like DNA-binding domain superfamily/Winged helix DNA-binding domain"/>
    <property type="match status" value="1"/>
</dbReference>
<keyword evidence="6" id="KW-1185">Reference proteome</keyword>
<dbReference type="CDD" id="cd07377">
    <property type="entry name" value="WHTH_GntR"/>
    <property type="match status" value="1"/>
</dbReference>
<evidence type="ECO:0000256" key="3">
    <source>
        <dbReference type="ARBA" id="ARBA00023163"/>
    </source>
</evidence>
<evidence type="ECO:0000256" key="2">
    <source>
        <dbReference type="ARBA" id="ARBA00023125"/>
    </source>
</evidence>